<dbReference type="CDD" id="cd05259">
    <property type="entry name" value="PCBER_SDR_a"/>
    <property type="match status" value="1"/>
</dbReference>
<name>A0A8E0QWQ0_9EURO</name>
<accession>A0A8E0QWQ0</accession>
<proteinExistence type="predicted"/>
<dbReference type="SUPFAM" id="SSF51735">
    <property type="entry name" value="NAD(P)-binding Rossmann-fold domains"/>
    <property type="match status" value="1"/>
</dbReference>
<keyword evidence="2" id="KW-0560">Oxidoreductase</keyword>
<dbReference type="GO" id="GO:0016491">
    <property type="term" value="F:oxidoreductase activity"/>
    <property type="evidence" value="ECO:0007669"/>
    <property type="project" value="UniProtKB-KW"/>
</dbReference>
<reference evidence="5 9" key="3">
    <citation type="submission" date="2020-01" db="EMBL/GenBank/DDBJ databases">
        <title>Draft genome sequence of Aspergillus udagawae IFM 53868.</title>
        <authorList>
            <person name="Takahashi H."/>
            <person name="Yaguchi T."/>
        </authorList>
    </citation>
    <scope>NUCLEOTIDE SEQUENCE [LARGE SCALE GENOMIC DNA]</scope>
    <source>
        <strain evidence="5 9">IFM 53868</strain>
    </source>
</reference>
<evidence type="ECO:0000313" key="7">
    <source>
        <dbReference type="Proteomes" id="UP000036893"/>
    </source>
</evidence>
<dbReference type="InterPro" id="IPR051609">
    <property type="entry name" value="NmrA/Isoflavone_reductase-like"/>
</dbReference>
<reference evidence="6" key="1">
    <citation type="journal article" date="2015" name="Genome Announc.">
        <title>Draft Genome Sequence of the Pathogenic Filamentous Fungus Aspergillus udagawae Strain IFM 46973T.</title>
        <authorList>
            <person name="Kusuya Y."/>
            <person name="Takahashi-Nakaguchi A."/>
            <person name="Takahashi H."/>
            <person name="Yaguchi T."/>
        </authorList>
    </citation>
    <scope>NUCLEOTIDE SEQUENCE</scope>
    <source>
        <strain evidence="6">IFM 46973</strain>
    </source>
</reference>
<evidence type="ECO:0000313" key="9">
    <source>
        <dbReference type="Proteomes" id="UP000465266"/>
    </source>
</evidence>
<organism evidence="6 7">
    <name type="scientific">Aspergillus udagawae</name>
    <dbReference type="NCBI Taxonomy" id="91492"/>
    <lineage>
        <taxon>Eukaryota</taxon>
        <taxon>Fungi</taxon>
        <taxon>Dikarya</taxon>
        <taxon>Ascomycota</taxon>
        <taxon>Pezizomycotina</taxon>
        <taxon>Eurotiomycetes</taxon>
        <taxon>Eurotiomycetidae</taxon>
        <taxon>Eurotiales</taxon>
        <taxon>Aspergillaceae</taxon>
        <taxon>Aspergillus</taxon>
        <taxon>Aspergillus subgen. Fumigati</taxon>
    </lineage>
</organism>
<dbReference type="GeneID" id="66995796"/>
<dbReference type="AlphaFoldDB" id="A0A8E0QWQ0"/>
<reference evidence="6" key="4">
    <citation type="submission" date="2021-01" db="EMBL/GenBank/DDBJ databases">
        <title>Pan-genome distribution and transcriptional activeness of fungal secondary metabolism genes in Aspergillus section Fumigati.</title>
        <authorList>
            <person name="Takahashi H."/>
            <person name="Umemura M."/>
            <person name="Ninomiya A."/>
            <person name="Kusuya Y."/>
            <person name="Urayama S."/>
            <person name="Shimizu M."/>
            <person name="Watanabe A."/>
            <person name="Kamei K."/>
            <person name="Yaguchi T."/>
            <person name="Hagiwara D."/>
        </authorList>
    </citation>
    <scope>NUCLEOTIDE SEQUENCE</scope>
    <source>
        <strain evidence="6">IFM 46973</strain>
    </source>
</reference>
<evidence type="ECO:0000313" key="6">
    <source>
        <dbReference type="EMBL" id="GIC91865.1"/>
    </source>
</evidence>
<dbReference type="Proteomes" id="UP000465221">
    <property type="component" value="Unassembled WGS sequence"/>
</dbReference>
<dbReference type="PANTHER" id="PTHR47706">
    <property type="entry name" value="NMRA-LIKE FAMILY PROTEIN"/>
    <property type="match status" value="1"/>
</dbReference>
<evidence type="ECO:0000313" key="8">
    <source>
        <dbReference type="Proteomes" id="UP000465221"/>
    </source>
</evidence>
<evidence type="ECO:0000259" key="3">
    <source>
        <dbReference type="Pfam" id="PF05368"/>
    </source>
</evidence>
<comment type="caution">
    <text evidence="6">The sequence shown here is derived from an EMBL/GenBank/DDBJ whole genome shotgun (WGS) entry which is preliminary data.</text>
</comment>
<dbReference type="EMBL" id="BLKG01000052">
    <property type="protein sequence ID" value="GFF87810.1"/>
    <property type="molecule type" value="Genomic_DNA"/>
</dbReference>
<dbReference type="PANTHER" id="PTHR47706:SF1">
    <property type="entry name" value="CIPA-LIKE, PUTATIVE (AFU_ORTHOLOGUE AFUA_1G12460)-RELATED"/>
    <property type="match status" value="1"/>
</dbReference>
<dbReference type="EMBL" id="BLKC01000014">
    <property type="protein sequence ID" value="GFF29988.1"/>
    <property type="molecule type" value="Genomic_DNA"/>
</dbReference>
<evidence type="ECO:0000256" key="1">
    <source>
        <dbReference type="ARBA" id="ARBA00022857"/>
    </source>
</evidence>
<dbReference type="InterPro" id="IPR045312">
    <property type="entry name" value="PCBER-like"/>
</dbReference>
<reference evidence="4 8" key="2">
    <citation type="submission" date="2020-01" db="EMBL/GenBank/DDBJ databases">
        <title>Draft genome sequence of Aspergillus udagawae IFM 46972.</title>
        <authorList>
            <person name="Takahashi H."/>
            <person name="Yaguchi T."/>
        </authorList>
    </citation>
    <scope>NUCLEOTIDE SEQUENCE [LARGE SCALE GENOMIC DNA]</scope>
    <source>
        <strain evidence="4 8">IFM 46972</strain>
    </source>
</reference>
<feature type="domain" description="NmrA-like" evidence="3">
    <location>
        <begin position="3"/>
        <end position="223"/>
    </location>
</feature>
<evidence type="ECO:0000313" key="4">
    <source>
        <dbReference type="EMBL" id="GFF29988.1"/>
    </source>
</evidence>
<dbReference type="Proteomes" id="UP000465266">
    <property type="component" value="Unassembled WGS sequence"/>
</dbReference>
<dbReference type="Gene3D" id="3.90.25.10">
    <property type="entry name" value="UDP-galactose 4-epimerase, domain 1"/>
    <property type="match status" value="1"/>
</dbReference>
<sequence length="298" mass="32107">MSPKVAIAGATGNLGPTVLSALLSAGFEVTVLTRAESDRSNKNFGQARVVPVDYSSLDSLTAALKGQDVVVNILGAIPRDVHLRLIDAAVAAQVPRFIPSEFGSDTTNATAAKLPVYQDKIAIQKYLQEKAAESAGTFSYTLQINGPFLDWGLTGAFLLNWRGPEVELYDGGERKFSTTTLAGVAKGIVGIINNLEATRNRTVYIRETDVSQKDLLKLSGKQLPTKTISTAELEKEGYAELAKPNPNPEVFVFNFLRRAIFGEGTGSLFPAESLSNDLLGVKTLTKEELQEIVSRSTK</sequence>
<dbReference type="OrthoDB" id="9974981at2759"/>
<dbReference type="EMBL" id="BBXM02000006">
    <property type="protein sequence ID" value="GIC91865.1"/>
    <property type="molecule type" value="Genomic_DNA"/>
</dbReference>
<dbReference type="Proteomes" id="UP000036893">
    <property type="component" value="Unassembled WGS sequence"/>
</dbReference>
<dbReference type="RefSeq" id="XP_043149131.1">
    <property type="nucleotide sequence ID" value="XM_043293196.1"/>
</dbReference>
<dbReference type="InterPro" id="IPR008030">
    <property type="entry name" value="NmrA-like"/>
</dbReference>
<gene>
    <name evidence="6" type="ORF">Aud_008319</name>
    <name evidence="4" type="ORF">IFM46972_02786</name>
    <name evidence="5" type="ORF">IFM53868_05273</name>
</gene>
<keyword evidence="9" id="KW-1185">Reference proteome</keyword>
<keyword evidence="1" id="KW-0521">NADP</keyword>
<dbReference type="InterPro" id="IPR036291">
    <property type="entry name" value="NAD(P)-bd_dom_sf"/>
</dbReference>
<evidence type="ECO:0000256" key="2">
    <source>
        <dbReference type="ARBA" id="ARBA00023002"/>
    </source>
</evidence>
<dbReference type="Pfam" id="PF05368">
    <property type="entry name" value="NmrA"/>
    <property type="match status" value="1"/>
</dbReference>
<dbReference type="Gene3D" id="3.40.50.720">
    <property type="entry name" value="NAD(P)-binding Rossmann-like Domain"/>
    <property type="match status" value="1"/>
</dbReference>
<evidence type="ECO:0000313" key="5">
    <source>
        <dbReference type="EMBL" id="GFF87810.1"/>
    </source>
</evidence>
<protein>
    <submittedName>
        <fullName evidence="4">Isoflavone reductase homolog IRL</fullName>
    </submittedName>
</protein>